<comment type="similarity">
    <text evidence="2 6">Belongs to the BI1 family.</text>
</comment>
<evidence type="ECO:0000256" key="3">
    <source>
        <dbReference type="ARBA" id="ARBA00022692"/>
    </source>
</evidence>
<feature type="transmembrane region" description="Helical" evidence="6">
    <location>
        <begin position="115"/>
        <end position="133"/>
    </location>
</feature>
<feature type="transmembrane region" description="Helical" evidence="6">
    <location>
        <begin position="53"/>
        <end position="77"/>
    </location>
</feature>
<reference evidence="7" key="1">
    <citation type="journal article" date="2021" name="PeerJ">
        <title>Extensive microbial diversity within the chicken gut microbiome revealed by metagenomics and culture.</title>
        <authorList>
            <person name="Gilroy R."/>
            <person name="Ravi A."/>
            <person name="Getino M."/>
            <person name="Pursley I."/>
            <person name="Horton D.L."/>
            <person name="Alikhan N.F."/>
            <person name="Baker D."/>
            <person name="Gharbi K."/>
            <person name="Hall N."/>
            <person name="Watson M."/>
            <person name="Adriaenssens E.M."/>
            <person name="Foster-Nyarko E."/>
            <person name="Jarju S."/>
            <person name="Secka A."/>
            <person name="Antonio M."/>
            <person name="Oren A."/>
            <person name="Chaudhuri R.R."/>
            <person name="La Ragione R."/>
            <person name="Hildebrand F."/>
            <person name="Pallen M.J."/>
        </authorList>
    </citation>
    <scope>NUCLEOTIDE SEQUENCE</scope>
    <source>
        <strain evidence="7">ChiGjej4B4-12881</strain>
    </source>
</reference>
<evidence type="ECO:0000256" key="1">
    <source>
        <dbReference type="ARBA" id="ARBA00004141"/>
    </source>
</evidence>
<evidence type="ECO:0000256" key="5">
    <source>
        <dbReference type="ARBA" id="ARBA00023136"/>
    </source>
</evidence>
<comment type="caution">
    <text evidence="7">The sequence shown here is derived from an EMBL/GenBank/DDBJ whole genome shotgun (WGS) entry which is preliminary data.</text>
</comment>
<dbReference type="PANTHER" id="PTHR23291:SF50">
    <property type="entry name" value="PROTEIN LIFEGUARD 4"/>
    <property type="match status" value="1"/>
</dbReference>
<dbReference type="GO" id="GO:0005886">
    <property type="term" value="C:plasma membrane"/>
    <property type="evidence" value="ECO:0007669"/>
    <property type="project" value="TreeGrafter"/>
</dbReference>
<name>A0A9D2AWA4_9FIRM</name>
<sequence length="235" mass="26627">MNINGNEYYPAAESYRRESLGRYTAKTFGWMFAGLLVTFGVAMFGYLSGYILYVFMIPYLPMILLLAELGVVIYLSARVEKMSVGMARAMFFVYAALNGIVFSSVFILYQLTSLVFVFAATALFFGVMAVLGYTTNADFSRLRPFMLGGLLFLAAFWILSIFINLAQFEMIACTVGIFLFLVITAYDTRKIRDFYQIYAGKPEMAAKASIFAALELYLDFINLFLYLVRVLGRRK</sequence>
<keyword evidence="3 6" id="KW-0812">Transmembrane</keyword>
<gene>
    <name evidence="7" type="ORF">IAA28_05795</name>
</gene>
<feature type="transmembrane region" description="Helical" evidence="6">
    <location>
        <begin position="208"/>
        <end position="228"/>
    </location>
</feature>
<evidence type="ECO:0000313" key="8">
    <source>
        <dbReference type="Proteomes" id="UP000886780"/>
    </source>
</evidence>
<feature type="transmembrane region" description="Helical" evidence="6">
    <location>
        <begin position="27"/>
        <end position="47"/>
    </location>
</feature>
<evidence type="ECO:0000313" key="7">
    <source>
        <dbReference type="EMBL" id="HIX52298.1"/>
    </source>
</evidence>
<evidence type="ECO:0000256" key="6">
    <source>
        <dbReference type="RuleBase" id="RU004379"/>
    </source>
</evidence>
<evidence type="ECO:0000256" key="4">
    <source>
        <dbReference type="ARBA" id="ARBA00022989"/>
    </source>
</evidence>
<reference evidence="7" key="2">
    <citation type="submission" date="2021-04" db="EMBL/GenBank/DDBJ databases">
        <authorList>
            <person name="Gilroy R."/>
        </authorList>
    </citation>
    <scope>NUCLEOTIDE SEQUENCE</scope>
    <source>
        <strain evidence="7">ChiGjej4B4-12881</strain>
    </source>
</reference>
<comment type="subcellular location">
    <subcellularLocation>
        <location evidence="1">Membrane</location>
        <topology evidence="1">Multi-pass membrane protein</topology>
    </subcellularLocation>
</comment>
<organism evidence="7 8">
    <name type="scientific">Candidatus Lachnoclostridium stercoripullorum</name>
    <dbReference type="NCBI Taxonomy" id="2838635"/>
    <lineage>
        <taxon>Bacteria</taxon>
        <taxon>Bacillati</taxon>
        <taxon>Bacillota</taxon>
        <taxon>Clostridia</taxon>
        <taxon>Lachnospirales</taxon>
        <taxon>Lachnospiraceae</taxon>
    </lineage>
</organism>
<keyword evidence="4 6" id="KW-1133">Transmembrane helix</keyword>
<dbReference type="CDD" id="cd10432">
    <property type="entry name" value="BI-1-like_bacterial"/>
    <property type="match status" value="1"/>
</dbReference>
<dbReference type="Pfam" id="PF01027">
    <property type="entry name" value="Bax1-I"/>
    <property type="match status" value="1"/>
</dbReference>
<dbReference type="Proteomes" id="UP000886780">
    <property type="component" value="Unassembled WGS sequence"/>
</dbReference>
<feature type="transmembrane region" description="Helical" evidence="6">
    <location>
        <begin position="145"/>
        <end position="163"/>
    </location>
</feature>
<dbReference type="InterPro" id="IPR006214">
    <property type="entry name" value="Bax_inhibitor_1-related"/>
</dbReference>
<accession>A0A9D2AWA4</accession>
<feature type="transmembrane region" description="Helical" evidence="6">
    <location>
        <begin position="89"/>
        <end position="109"/>
    </location>
</feature>
<dbReference type="AlphaFoldDB" id="A0A9D2AWA4"/>
<protein>
    <submittedName>
        <fullName evidence="7">Bax inhibitor-1/YccA family protein</fullName>
    </submittedName>
</protein>
<proteinExistence type="inferred from homology"/>
<keyword evidence="5 6" id="KW-0472">Membrane</keyword>
<dbReference type="EMBL" id="DXEU01000101">
    <property type="protein sequence ID" value="HIX52298.1"/>
    <property type="molecule type" value="Genomic_DNA"/>
</dbReference>
<dbReference type="PANTHER" id="PTHR23291">
    <property type="entry name" value="BAX INHIBITOR-RELATED"/>
    <property type="match status" value="1"/>
</dbReference>
<feature type="transmembrane region" description="Helical" evidence="6">
    <location>
        <begin position="169"/>
        <end position="187"/>
    </location>
</feature>
<evidence type="ECO:0000256" key="2">
    <source>
        <dbReference type="ARBA" id="ARBA00010350"/>
    </source>
</evidence>